<evidence type="ECO:0000313" key="2">
    <source>
        <dbReference type="EMBL" id="ORY89046.1"/>
    </source>
</evidence>
<gene>
    <name evidence="2" type="ORF">BCR35DRAFT_288343</name>
</gene>
<dbReference type="InParanoid" id="A0A1Y2FZT8"/>
<dbReference type="InterPro" id="IPR013899">
    <property type="entry name" value="DUF1771"/>
</dbReference>
<proteinExistence type="predicted"/>
<dbReference type="EMBL" id="MCGR01000007">
    <property type="protein sequence ID" value="ORY89046.1"/>
    <property type="molecule type" value="Genomic_DNA"/>
</dbReference>
<feature type="domain" description="Smr" evidence="1">
    <location>
        <begin position="221"/>
        <end position="297"/>
    </location>
</feature>
<dbReference type="InterPro" id="IPR053020">
    <property type="entry name" value="Smr_domain_protein"/>
</dbReference>
<dbReference type="SMART" id="SM00463">
    <property type="entry name" value="SMR"/>
    <property type="match status" value="1"/>
</dbReference>
<keyword evidence="3" id="KW-1185">Reference proteome</keyword>
<dbReference type="PANTHER" id="PTHR47417:SF1">
    <property type="entry name" value="SMR DOMAIN-CONTAINING PROTEIN YPL199C"/>
    <property type="match status" value="1"/>
</dbReference>
<reference evidence="2 3" key="1">
    <citation type="submission" date="2016-07" db="EMBL/GenBank/DDBJ databases">
        <title>Pervasive Adenine N6-methylation of Active Genes in Fungi.</title>
        <authorList>
            <consortium name="DOE Joint Genome Institute"/>
            <person name="Mondo S.J."/>
            <person name="Dannebaum R.O."/>
            <person name="Kuo R.C."/>
            <person name="Labutti K."/>
            <person name="Haridas S."/>
            <person name="Kuo A."/>
            <person name="Salamov A."/>
            <person name="Ahrendt S.R."/>
            <person name="Lipzen A."/>
            <person name="Sullivan W."/>
            <person name="Andreopoulos W.B."/>
            <person name="Clum A."/>
            <person name="Lindquist E."/>
            <person name="Daum C."/>
            <person name="Ramamoorthy G.K."/>
            <person name="Gryganskyi A."/>
            <person name="Culley D."/>
            <person name="Magnuson J.K."/>
            <person name="James T.Y."/>
            <person name="O'Malley M.A."/>
            <person name="Stajich J.E."/>
            <person name="Spatafora J.W."/>
            <person name="Visel A."/>
            <person name="Grigoriev I.V."/>
        </authorList>
    </citation>
    <scope>NUCLEOTIDE SEQUENCE [LARGE SCALE GENOMIC DNA]</scope>
    <source>
        <strain evidence="2 3">62-1032</strain>
    </source>
</reference>
<evidence type="ECO:0000259" key="1">
    <source>
        <dbReference type="PROSITE" id="PS50828"/>
    </source>
</evidence>
<dbReference type="InterPro" id="IPR036063">
    <property type="entry name" value="Smr_dom_sf"/>
</dbReference>
<sequence length="322" mass="35709">MRVHPQLLPRAVVERCVQRLVELEALSVAASAKLSLPSCRRRGLTHLPLLPPFSFPIVLSPFSHPSSASLALSSRRFTTSSSFGARHSRHPYRPPIPIYTPPPKPPSLPPRNSVFWLLPAFLRPSLRHLIGLDLLDEQNQDMANAQNSNYVELRNKAIHEGDLMGKAFAASKQAYSAGDGGRAHDLSIEGKEHQRLKEQYNDQAAQWIFNENNKTQPRGSIDLHGLYVQESIEFTERAIASSRQSGLAELRVIVGKGNHSPAHVAKIKPAIEDLMQRERLTAYLDPHNSGVLVVQLQGQGGKGSREIIGDLEKDNNNDCVIM</sequence>
<name>A0A1Y2FZT8_9BASI</name>
<dbReference type="OrthoDB" id="3231855at2759"/>
<dbReference type="AlphaFoldDB" id="A0A1Y2FZT8"/>
<dbReference type="SMART" id="SM01162">
    <property type="entry name" value="DUF1771"/>
    <property type="match status" value="1"/>
</dbReference>
<dbReference type="Gene3D" id="3.30.1370.110">
    <property type="match status" value="1"/>
</dbReference>
<accession>A0A1Y2FZT8</accession>
<dbReference type="InterPro" id="IPR002625">
    <property type="entry name" value="Smr_dom"/>
</dbReference>
<dbReference type="PROSITE" id="PS50828">
    <property type="entry name" value="SMR"/>
    <property type="match status" value="1"/>
</dbReference>
<dbReference type="Pfam" id="PF01713">
    <property type="entry name" value="Smr"/>
    <property type="match status" value="1"/>
</dbReference>
<dbReference type="Pfam" id="PF08590">
    <property type="entry name" value="DUF1771"/>
    <property type="match status" value="1"/>
</dbReference>
<evidence type="ECO:0000313" key="3">
    <source>
        <dbReference type="Proteomes" id="UP000193467"/>
    </source>
</evidence>
<comment type="caution">
    <text evidence="2">The sequence shown here is derived from an EMBL/GenBank/DDBJ whole genome shotgun (WGS) entry which is preliminary data.</text>
</comment>
<organism evidence="2 3">
    <name type="scientific">Leucosporidium creatinivorum</name>
    <dbReference type="NCBI Taxonomy" id="106004"/>
    <lineage>
        <taxon>Eukaryota</taxon>
        <taxon>Fungi</taxon>
        <taxon>Dikarya</taxon>
        <taxon>Basidiomycota</taxon>
        <taxon>Pucciniomycotina</taxon>
        <taxon>Microbotryomycetes</taxon>
        <taxon>Leucosporidiales</taxon>
        <taxon>Leucosporidium</taxon>
    </lineage>
</organism>
<protein>
    <recommendedName>
        <fullName evidence="1">Smr domain-containing protein</fullName>
    </recommendedName>
</protein>
<dbReference type="Proteomes" id="UP000193467">
    <property type="component" value="Unassembled WGS sequence"/>
</dbReference>
<dbReference type="STRING" id="106004.A0A1Y2FZT8"/>
<dbReference type="PANTHER" id="PTHR47417">
    <property type="entry name" value="SMR DOMAIN-CONTAINING PROTEIN YPL199C"/>
    <property type="match status" value="1"/>
</dbReference>
<dbReference type="SUPFAM" id="SSF160443">
    <property type="entry name" value="SMR domain-like"/>
    <property type="match status" value="1"/>
</dbReference>